<comment type="caution">
    <text evidence="7">The sequence shown here is derived from an EMBL/GenBank/DDBJ whole genome shotgun (WGS) entry which is preliminary data.</text>
</comment>
<dbReference type="RefSeq" id="WP_190225551.1">
    <property type="nucleotide sequence ID" value="NZ_BNBS01000113.1"/>
</dbReference>
<keyword evidence="2" id="KW-0813">Transport</keyword>
<reference evidence="7" key="1">
    <citation type="submission" date="2024-05" db="EMBL/GenBank/DDBJ databases">
        <title>Whole genome shotgun sequence of Streptomyces hydrogenans NBRC 13475.</title>
        <authorList>
            <person name="Komaki H."/>
            <person name="Tamura T."/>
        </authorList>
    </citation>
    <scope>NUCLEOTIDE SEQUENCE</scope>
    <source>
        <strain evidence="7">NBRC 13475</strain>
    </source>
</reference>
<dbReference type="EMBL" id="BNDW01000068">
    <property type="protein sequence ID" value="GHI25326.1"/>
    <property type="molecule type" value="Genomic_DNA"/>
</dbReference>
<feature type="domain" description="Leucine-binding protein" evidence="6">
    <location>
        <begin position="53"/>
        <end position="393"/>
    </location>
</feature>
<dbReference type="InterPro" id="IPR000709">
    <property type="entry name" value="Leu_Ile_Val-bd"/>
</dbReference>
<evidence type="ECO:0000256" key="4">
    <source>
        <dbReference type="ARBA" id="ARBA00022970"/>
    </source>
</evidence>
<dbReference type="Proteomes" id="UP001052739">
    <property type="component" value="Unassembled WGS sequence"/>
</dbReference>
<keyword evidence="3 5" id="KW-0732">Signal</keyword>
<gene>
    <name evidence="7" type="ORF">Shyd_66970</name>
</gene>
<feature type="signal peptide" evidence="5">
    <location>
        <begin position="1"/>
        <end position="37"/>
    </location>
</feature>
<evidence type="ECO:0000313" key="7">
    <source>
        <dbReference type="EMBL" id="GHI25326.1"/>
    </source>
</evidence>
<protein>
    <submittedName>
        <fullName evidence="7">Urea ABC transporter substrate-binding protein</fullName>
    </submittedName>
</protein>
<organism evidence="7 8">
    <name type="scientific">Streptomyces hydrogenans</name>
    <dbReference type="NCBI Taxonomy" id="1873719"/>
    <lineage>
        <taxon>Bacteria</taxon>
        <taxon>Bacillati</taxon>
        <taxon>Actinomycetota</taxon>
        <taxon>Actinomycetes</taxon>
        <taxon>Kitasatosporales</taxon>
        <taxon>Streptomycetaceae</taxon>
        <taxon>Streptomyces</taxon>
    </lineage>
</organism>
<evidence type="ECO:0000256" key="3">
    <source>
        <dbReference type="ARBA" id="ARBA00022729"/>
    </source>
</evidence>
<dbReference type="PRINTS" id="PR00337">
    <property type="entry name" value="LEUILEVALBP"/>
</dbReference>
<dbReference type="PANTHER" id="PTHR47628:SF1">
    <property type="entry name" value="ALIPHATIC AMIDASE EXPRESSION-REGULATING PROTEIN"/>
    <property type="match status" value="1"/>
</dbReference>
<keyword evidence="8" id="KW-1185">Reference proteome</keyword>
<evidence type="ECO:0000313" key="8">
    <source>
        <dbReference type="Proteomes" id="UP001052739"/>
    </source>
</evidence>
<keyword evidence="4" id="KW-0029">Amino-acid transport</keyword>
<sequence length="414" mass="43505">MVPSSLPRSRGRGLMRAPRTAALALAGALVLVPALSACQGAAVSDDTPAADGPVRIGVVVPLTGPVSQVGTALRNGLELAVKKVNAEGGVGGRPVEYVVVDDAGDPANSTQLARRLIRQEKVTMLFGTITGDTAEAVGKVADEAKVPFGTAILGDTEHCFPYQWGFGESTRQMLAPAVPALIAKYGTKVALVGSDYNYPRFYAGIAEQLVKDAGGTVVAREFSPLGQTDWQPVVKRLSAAKPDLVLSMVVGADAVTFSKQAQQFGLLTPRLGYEGAPLDADFYPALAPLVEGRTHTVRWSDGVEDAESRAFADSYRSAYDWKAPIPEVAGNAYFGVRFFLGAAAKAGSTDPKAVNEAIGAFRYDSPLGEGTRFHPSNHVLQADMRDVTIGAGGAYKVTKTHPMVADETPKKGCS</sequence>
<dbReference type="InterPro" id="IPR028082">
    <property type="entry name" value="Peripla_BP_I"/>
</dbReference>
<dbReference type="PANTHER" id="PTHR47628">
    <property type="match status" value="1"/>
</dbReference>
<dbReference type="Pfam" id="PF13458">
    <property type="entry name" value="Peripla_BP_6"/>
    <property type="match status" value="1"/>
</dbReference>
<evidence type="ECO:0000256" key="1">
    <source>
        <dbReference type="ARBA" id="ARBA00010062"/>
    </source>
</evidence>
<dbReference type="Gene3D" id="3.40.50.2300">
    <property type="match status" value="2"/>
</dbReference>
<dbReference type="InterPro" id="IPR028081">
    <property type="entry name" value="Leu-bd"/>
</dbReference>
<dbReference type="SUPFAM" id="SSF53822">
    <property type="entry name" value="Periplasmic binding protein-like I"/>
    <property type="match status" value="1"/>
</dbReference>
<evidence type="ECO:0000256" key="5">
    <source>
        <dbReference type="SAM" id="SignalP"/>
    </source>
</evidence>
<name>A0ABQ3PJY6_9ACTN</name>
<evidence type="ECO:0000259" key="6">
    <source>
        <dbReference type="Pfam" id="PF13458"/>
    </source>
</evidence>
<evidence type="ECO:0000256" key="2">
    <source>
        <dbReference type="ARBA" id="ARBA00022448"/>
    </source>
</evidence>
<feature type="chain" id="PRO_5047243189" evidence="5">
    <location>
        <begin position="38"/>
        <end position="414"/>
    </location>
</feature>
<accession>A0ABQ3PJY6</accession>
<proteinExistence type="inferred from homology"/>
<comment type="similarity">
    <text evidence="1">Belongs to the leucine-binding protein family.</text>
</comment>